<keyword evidence="2 4" id="KW-0238">DNA-binding</keyword>
<protein>
    <submittedName>
        <fullName evidence="6">TetR/AcrR family transcriptional regulator</fullName>
    </submittedName>
</protein>
<dbReference type="GO" id="GO:0000976">
    <property type="term" value="F:transcription cis-regulatory region binding"/>
    <property type="evidence" value="ECO:0007669"/>
    <property type="project" value="TreeGrafter"/>
</dbReference>
<organism evidence="6 7">
    <name type="scientific">Sulfobacillus benefaciens</name>
    <dbReference type="NCBI Taxonomy" id="453960"/>
    <lineage>
        <taxon>Bacteria</taxon>
        <taxon>Bacillati</taxon>
        <taxon>Bacillota</taxon>
        <taxon>Clostridia</taxon>
        <taxon>Eubacteriales</taxon>
        <taxon>Clostridiales Family XVII. Incertae Sedis</taxon>
        <taxon>Sulfobacillus</taxon>
    </lineage>
</organism>
<evidence type="ECO:0000313" key="7">
    <source>
        <dbReference type="Proteomes" id="UP000242972"/>
    </source>
</evidence>
<dbReference type="Gene3D" id="1.10.357.10">
    <property type="entry name" value="Tetracycline Repressor, domain 2"/>
    <property type="match status" value="1"/>
</dbReference>
<dbReference type="EMBL" id="PXYW01000021">
    <property type="protein sequence ID" value="PSR33415.1"/>
    <property type="molecule type" value="Genomic_DNA"/>
</dbReference>
<dbReference type="PRINTS" id="PR00455">
    <property type="entry name" value="HTHTETR"/>
</dbReference>
<evidence type="ECO:0000256" key="4">
    <source>
        <dbReference type="PROSITE-ProRule" id="PRU00335"/>
    </source>
</evidence>
<evidence type="ECO:0000256" key="3">
    <source>
        <dbReference type="ARBA" id="ARBA00023163"/>
    </source>
</evidence>
<proteinExistence type="predicted"/>
<reference evidence="6 7" key="1">
    <citation type="journal article" date="2014" name="BMC Genomics">
        <title>Comparison of environmental and isolate Sulfobacillus genomes reveals diverse carbon, sulfur, nitrogen, and hydrogen metabolisms.</title>
        <authorList>
            <person name="Justice N.B."/>
            <person name="Norman A."/>
            <person name="Brown C.T."/>
            <person name="Singh A."/>
            <person name="Thomas B.C."/>
            <person name="Banfield J.F."/>
        </authorList>
    </citation>
    <scope>NUCLEOTIDE SEQUENCE [LARGE SCALE GENOMIC DNA]</scope>
    <source>
        <strain evidence="6">AMDSBA4</strain>
    </source>
</reference>
<keyword evidence="1" id="KW-0805">Transcription regulation</keyword>
<sequence>MEERDRRAEILQAAQKVFSQYGYHQATIRAIVEEANCAAGTFYLYFASKEDCFLALMDKLYRNIMEQILGARRQVMKPADKLRQSFWAVVEGLSHDTELTSVVLVRAAGANPMFEERLWRVRDAFAEFIVEDLVESGLTPSRAAIGAHACVGALAETVGVWVRSSEPESALMAAFEEIEHIFWLGWGLSQSEGVESKGYGN</sequence>
<evidence type="ECO:0000313" key="6">
    <source>
        <dbReference type="EMBL" id="PSR33415.1"/>
    </source>
</evidence>
<evidence type="ECO:0000256" key="2">
    <source>
        <dbReference type="ARBA" id="ARBA00023125"/>
    </source>
</evidence>
<dbReference type="Proteomes" id="UP000242972">
    <property type="component" value="Unassembled WGS sequence"/>
</dbReference>
<dbReference type="GO" id="GO:0003700">
    <property type="term" value="F:DNA-binding transcription factor activity"/>
    <property type="evidence" value="ECO:0007669"/>
    <property type="project" value="TreeGrafter"/>
</dbReference>
<accession>A0A2T2XFY4</accession>
<dbReference type="InterPro" id="IPR001647">
    <property type="entry name" value="HTH_TetR"/>
</dbReference>
<dbReference type="Pfam" id="PF00440">
    <property type="entry name" value="TetR_N"/>
    <property type="match status" value="1"/>
</dbReference>
<dbReference type="SUPFAM" id="SSF46689">
    <property type="entry name" value="Homeodomain-like"/>
    <property type="match status" value="1"/>
</dbReference>
<comment type="caution">
    <text evidence="6">The sequence shown here is derived from an EMBL/GenBank/DDBJ whole genome shotgun (WGS) entry which is preliminary data.</text>
</comment>
<dbReference type="InterPro" id="IPR050109">
    <property type="entry name" value="HTH-type_TetR-like_transc_reg"/>
</dbReference>
<dbReference type="InterPro" id="IPR009057">
    <property type="entry name" value="Homeodomain-like_sf"/>
</dbReference>
<evidence type="ECO:0000259" key="5">
    <source>
        <dbReference type="PROSITE" id="PS50977"/>
    </source>
</evidence>
<feature type="DNA-binding region" description="H-T-H motif" evidence="4">
    <location>
        <begin position="27"/>
        <end position="46"/>
    </location>
</feature>
<keyword evidence="3" id="KW-0804">Transcription</keyword>
<gene>
    <name evidence="6" type="ORF">C7B46_10180</name>
</gene>
<name>A0A2T2XFY4_9FIRM</name>
<evidence type="ECO:0000256" key="1">
    <source>
        <dbReference type="ARBA" id="ARBA00023015"/>
    </source>
</evidence>
<feature type="domain" description="HTH tetR-type" evidence="5">
    <location>
        <begin position="4"/>
        <end position="64"/>
    </location>
</feature>
<dbReference type="PANTHER" id="PTHR30055:SF234">
    <property type="entry name" value="HTH-TYPE TRANSCRIPTIONAL REGULATOR BETI"/>
    <property type="match status" value="1"/>
</dbReference>
<dbReference type="PROSITE" id="PS50977">
    <property type="entry name" value="HTH_TETR_2"/>
    <property type="match status" value="1"/>
</dbReference>
<dbReference type="AlphaFoldDB" id="A0A2T2XFY4"/>
<dbReference type="PANTHER" id="PTHR30055">
    <property type="entry name" value="HTH-TYPE TRANSCRIPTIONAL REGULATOR RUTR"/>
    <property type="match status" value="1"/>
</dbReference>